<comment type="caution">
    <text evidence="15">The sequence shown here is derived from an EMBL/GenBank/DDBJ whole genome shotgun (WGS) entry which is preliminary data.</text>
</comment>
<dbReference type="GO" id="GO:0007004">
    <property type="term" value="P:telomere maintenance via telomerase"/>
    <property type="evidence" value="ECO:0007669"/>
    <property type="project" value="TreeGrafter"/>
</dbReference>
<evidence type="ECO:0000259" key="14">
    <source>
        <dbReference type="PROSITE" id="PS50878"/>
    </source>
</evidence>
<comment type="similarity">
    <text evidence="1 13">Belongs to the reverse transcriptase family. Telomerase subfamily.</text>
</comment>
<dbReference type="Gene3D" id="1.10.357.90">
    <property type="match status" value="1"/>
</dbReference>
<evidence type="ECO:0000313" key="15">
    <source>
        <dbReference type="EMBL" id="RDX69133.1"/>
    </source>
</evidence>
<comment type="catalytic activity">
    <reaction evidence="12 13">
        <text>DNA(n) + a 2'-deoxyribonucleoside 5'-triphosphate = DNA(n+1) + diphosphate</text>
        <dbReference type="Rhea" id="RHEA:22508"/>
        <dbReference type="Rhea" id="RHEA-COMP:17339"/>
        <dbReference type="Rhea" id="RHEA-COMP:17340"/>
        <dbReference type="ChEBI" id="CHEBI:33019"/>
        <dbReference type="ChEBI" id="CHEBI:61560"/>
        <dbReference type="ChEBI" id="CHEBI:173112"/>
        <dbReference type="EC" id="2.7.7.49"/>
    </reaction>
</comment>
<evidence type="ECO:0000256" key="1">
    <source>
        <dbReference type="ARBA" id="ARBA00008001"/>
    </source>
</evidence>
<dbReference type="GO" id="GO:0000781">
    <property type="term" value="C:chromosome, telomeric region"/>
    <property type="evidence" value="ECO:0007669"/>
    <property type="project" value="UniProtKB-SubCell"/>
</dbReference>
<dbReference type="Pfam" id="PF12009">
    <property type="entry name" value="Telomerase_RBD"/>
    <property type="match status" value="1"/>
</dbReference>
<dbReference type="EC" id="2.7.7.49" evidence="2 13"/>
<keyword evidence="6 13" id="KW-0548">Nucleotidyltransferase</keyword>
<dbReference type="Proteomes" id="UP000257109">
    <property type="component" value="Unassembled WGS sequence"/>
</dbReference>
<dbReference type="GO" id="GO:0003720">
    <property type="term" value="F:telomerase activity"/>
    <property type="evidence" value="ECO:0007669"/>
    <property type="project" value="InterPro"/>
</dbReference>
<evidence type="ECO:0000256" key="8">
    <source>
        <dbReference type="ARBA" id="ARBA00022842"/>
    </source>
</evidence>
<protein>
    <recommendedName>
        <fullName evidence="3 13">Telomerase reverse transcriptase</fullName>
        <ecNumber evidence="2 13">2.7.7.49</ecNumber>
    </recommendedName>
    <alternativeName>
        <fullName evidence="13">Telomerase catalytic subunit</fullName>
    </alternativeName>
</protein>
<dbReference type="GO" id="GO:0042162">
    <property type="term" value="F:telomeric DNA binding"/>
    <property type="evidence" value="ECO:0007669"/>
    <property type="project" value="TreeGrafter"/>
</dbReference>
<evidence type="ECO:0000256" key="4">
    <source>
        <dbReference type="ARBA" id="ARBA00022454"/>
    </source>
</evidence>
<dbReference type="Pfam" id="PF00078">
    <property type="entry name" value="RVT_1"/>
    <property type="match status" value="1"/>
</dbReference>
<keyword evidence="11 13" id="KW-0539">Nucleus</keyword>
<dbReference type="GO" id="GO:0046872">
    <property type="term" value="F:metal ion binding"/>
    <property type="evidence" value="ECO:0007669"/>
    <property type="project" value="UniProtKB-KW"/>
</dbReference>
<evidence type="ECO:0000256" key="3">
    <source>
        <dbReference type="ARBA" id="ARBA00016182"/>
    </source>
</evidence>
<dbReference type="STRING" id="157652.A0A371ESX6"/>
<accession>A0A371ESX6</accession>
<organism evidence="15 16">
    <name type="scientific">Mucuna pruriens</name>
    <name type="common">Velvet bean</name>
    <name type="synonym">Dolichos pruriens</name>
    <dbReference type="NCBI Taxonomy" id="157652"/>
    <lineage>
        <taxon>Eukaryota</taxon>
        <taxon>Viridiplantae</taxon>
        <taxon>Streptophyta</taxon>
        <taxon>Embryophyta</taxon>
        <taxon>Tracheophyta</taxon>
        <taxon>Spermatophyta</taxon>
        <taxon>Magnoliopsida</taxon>
        <taxon>eudicotyledons</taxon>
        <taxon>Gunneridae</taxon>
        <taxon>Pentapetalae</taxon>
        <taxon>rosids</taxon>
        <taxon>fabids</taxon>
        <taxon>Fabales</taxon>
        <taxon>Fabaceae</taxon>
        <taxon>Papilionoideae</taxon>
        <taxon>50 kb inversion clade</taxon>
        <taxon>NPAAA clade</taxon>
        <taxon>indigoferoid/millettioid clade</taxon>
        <taxon>Phaseoleae</taxon>
        <taxon>Mucuna</taxon>
    </lineage>
</organism>
<comment type="subcellular location">
    <subcellularLocation>
        <location evidence="13">Nucleus</location>
    </subcellularLocation>
    <subcellularLocation>
        <location evidence="13">Chromosome</location>
        <location evidence="13">Telomere</location>
    </subcellularLocation>
</comment>
<keyword evidence="16" id="KW-1185">Reference proteome</keyword>
<dbReference type="Gene3D" id="1.10.132.70">
    <property type="match status" value="1"/>
</dbReference>
<dbReference type="InterPro" id="IPR021891">
    <property type="entry name" value="Telomerase_RBD"/>
</dbReference>
<evidence type="ECO:0000256" key="6">
    <source>
        <dbReference type="ARBA" id="ARBA00022695"/>
    </source>
</evidence>
<dbReference type="InterPro" id="IPR000477">
    <property type="entry name" value="RT_dom"/>
</dbReference>
<evidence type="ECO:0000256" key="2">
    <source>
        <dbReference type="ARBA" id="ARBA00012493"/>
    </source>
</evidence>
<evidence type="ECO:0000256" key="13">
    <source>
        <dbReference type="RuleBase" id="RU365061"/>
    </source>
</evidence>
<evidence type="ECO:0000256" key="12">
    <source>
        <dbReference type="ARBA" id="ARBA00048173"/>
    </source>
</evidence>
<feature type="non-terminal residue" evidence="15">
    <location>
        <position position="1163"/>
    </location>
</feature>
<dbReference type="GO" id="GO:0070034">
    <property type="term" value="F:telomerase RNA binding"/>
    <property type="evidence" value="ECO:0007669"/>
    <property type="project" value="TreeGrafter"/>
</dbReference>
<evidence type="ECO:0000256" key="5">
    <source>
        <dbReference type="ARBA" id="ARBA00022679"/>
    </source>
</evidence>
<dbReference type="GO" id="GO:0000333">
    <property type="term" value="C:telomerase catalytic core complex"/>
    <property type="evidence" value="ECO:0007669"/>
    <property type="project" value="TreeGrafter"/>
</dbReference>
<dbReference type="InterPro" id="IPR003545">
    <property type="entry name" value="Telomerase_RT"/>
</dbReference>
<feature type="non-terminal residue" evidence="15">
    <location>
        <position position="1"/>
    </location>
</feature>
<dbReference type="SMART" id="SM00975">
    <property type="entry name" value="Telomerase_RBD"/>
    <property type="match status" value="1"/>
</dbReference>
<comment type="function">
    <text evidence="13">Telomerase is a ribonucleoprotein enzyme essential for the replication of chromosome termini in most eukaryotes. It elongates telomeres. It is a reverse transcriptase that adds simple sequence repeats to chromosome ends by copying a template sequence within the RNA component of the enzyme.</text>
</comment>
<evidence type="ECO:0000256" key="9">
    <source>
        <dbReference type="ARBA" id="ARBA00022895"/>
    </source>
</evidence>
<keyword evidence="5 13" id="KW-0808">Transferase</keyword>
<gene>
    <name evidence="15" type="primary">TERT</name>
    <name evidence="15" type="ORF">CR513_51787</name>
</gene>
<dbReference type="PRINTS" id="PR01365">
    <property type="entry name" value="TELOMERASERT"/>
</dbReference>
<dbReference type="EMBL" id="QJKJ01012244">
    <property type="protein sequence ID" value="RDX69133.1"/>
    <property type="molecule type" value="Genomic_DNA"/>
</dbReference>
<reference evidence="15" key="1">
    <citation type="submission" date="2018-05" db="EMBL/GenBank/DDBJ databases">
        <title>Draft genome of Mucuna pruriens seed.</title>
        <authorList>
            <person name="Nnadi N.E."/>
            <person name="Vos R."/>
            <person name="Hasami M.H."/>
            <person name="Devisetty U.K."/>
            <person name="Aguiy J.C."/>
        </authorList>
    </citation>
    <scope>NUCLEOTIDE SEQUENCE [LARGE SCALE GENOMIC DNA]</scope>
    <source>
        <strain evidence="15">JCA_2017</strain>
    </source>
</reference>
<keyword evidence="8 13" id="KW-0460">Magnesium</keyword>
<dbReference type="PANTHER" id="PTHR12066:SF0">
    <property type="entry name" value="TELOMERASE REVERSE TRANSCRIPTASE"/>
    <property type="match status" value="1"/>
</dbReference>
<name>A0A371ESX6_MUCPR</name>
<dbReference type="PROSITE" id="PS50878">
    <property type="entry name" value="RT_POL"/>
    <property type="match status" value="1"/>
</dbReference>
<evidence type="ECO:0000256" key="7">
    <source>
        <dbReference type="ARBA" id="ARBA00022723"/>
    </source>
</evidence>
<dbReference type="OrthoDB" id="289721at2759"/>
<evidence type="ECO:0000256" key="11">
    <source>
        <dbReference type="ARBA" id="ARBA00023242"/>
    </source>
</evidence>
<sequence length="1163" mass="133392">MARKRRNRAPVPAVLWRLFRDRARTLSDAVISLLPPPPQLCRCDGRGCLGCTLDANSFLLRPDDPFDYRKLLAKCYVVVSQNAPSLPFFLPPSGLPQDKIVKKTIEQMLHQRIPTISNVLCSDYDTSKCLSPTVELLSCASWCLLLSRVGDDFMIYLLKNTSIFLPVSHGKHHQVGGPLISRLCFDMLKCSPKFHHQKYGAQKRKRADADDLTVEKRMCHISYSTNGPLGFSSNLGLTDKSSMQLTRHHGSRNYDVSVSEVPKSTRTGTVIRKLESEGKQGSSCITPRLGKRSRPFSWQRRNSKMLKQITFEENSLNTHCNILSTNTDSSRASFQPNTTSINYHGKMSWQCSCCLILQSLPAVPKRTDIKRQSIFYNRESSCSLLPKKHILYSLKPNLACSKHLIGNIFDFSDVNASSQPMPCLHSNGSCLVDSGCLYHSLVKWFKHLIRRTRCCQHTKLLNKHCVLPSLDNHRIGRSSSRLKDKVSETNVHKKSWEYGTKHSADAVEAIDSQSEAVKSYSPKSQVVSFIWAVSRSLLPSELLGTPRTWRIMRRNISKFIHLRRFEKFPLKLCMHQLKISLFPFLSNKYFLNSQNACVLKYIEGQDKFFHKEFKNWNDAVHSVKRKLLEKWIFWYFSCLVVPLVQANFYVTESEQGKQDIYYYPKPVWEKLAGSTITCFKDWRYSDLDDVAVHNILRGRPFGFSKLRLQPKENGVRMVANLKGSSRMPLPVSTIGVQNCKTEGKVKHEKIKFEHYQSVNSVLRDAHTILKGILFKEPDKLGSSVFDYNDVYKKLCPFLVGQKKGSASMPSLFIVTSDVLKAFDYIDQDKLLGIMKNVLLKDEYFLKQYDQVVCTKKSLWVQKQFTMLGEASNNGRTQFTSFASFRSRHAVFVNQERWKLVKKKVLFSYLMEHVKHNVLQFDGKFYLQGVGIPQGGVLSSLLCSIYYGHLERHVIFPFLEKTLESGNCKENNAGQIICDDIVSSSSYMLMRFIDDILFISTSKKQAASFFSRLQRGFRGYNCYMNEKKFGANFDVEQISGCPLNRVYVGEDGATSFLRWSGLLINCSTMEIQADYTKYMHLLIKKRMHSMRVNSDTQPILELEKEEVEWLGFHAYIQVLKRKESRHKELLAVLRSRLQSHSISGVTPELKYAINTKNSSLLWDI</sequence>
<keyword evidence="4 13" id="KW-0158">Chromosome</keyword>
<keyword evidence="9 13" id="KW-0779">Telomere</keyword>
<feature type="domain" description="Reverse transcriptase" evidence="14">
    <location>
        <begin position="690"/>
        <end position="1063"/>
    </location>
</feature>
<keyword evidence="10 13" id="KW-0695">RNA-directed DNA polymerase</keyword>
<evidence type="ECO:0000256" key="10">
    <source>
        <dbReference type="ARBA" id="ARBA00022918"/>
    </source>
</evidence>
<proteinExistence type="inferred from homology"/>
<dbReference type="Gene3D" id="3.30.70.2630">
    <property type="match status" value="1"/>
</dbReference>
<dbReference type="PANTHER" id="PTHR12066">
    <property type="entry name" value="TELOMERASE REVERSE TRANSCRIPTASE"/>
    <property type="match status" value="1"/>
</dbReference>
<dbReference type="AlphaFoldDB" id="A0A371ESX6"/>
<dbReference type="CDD" id="cd01648">
    <property type="entry name" value="TERT"/>
    <property type="match status" value="1"/>
</dbReference>
<keyword evidence="7 13" id="KW-0479">Metal-binding</keyword>
<evidence type="ECO:0000313" key="16">
    <source>
        <dbReference type="Proteomes" id="UP000257109"/>
    </source>
</evidence>